<dbReference type="Pfam" id="PF07238">
    <property type="entry name" value="PilZ"/>
    <property type="match status" value="1"/>
</dbReference>
<dbReference type="SUPFAM" id="SSF141371">
    <property type="entry name" value="PilZ domain-like"/>
    <property type="match status" value="1"/>
</dbReference>
<comment type="caution">
    <text evidence="2">The sequence shown here is derived from an EMBL/GenBank/DDBJ whole genome shotgun (WGS) entry which is preliminary data.</text>
</comment>
<dbReference type="InterPro" id="IPR009875">
    <property type="entry name" value="PilZ_domain"/>
</dbReference>
<organism evidence="2 3">
    <name type="scientific">Sphingobium tyrosinilyticum</name>
    <dbReference type="NCBI Taxonomy" id="2715436"/>
    <lineage>
        <taxon>Bacteria</taxon>
        <taxon>Pseudomonadati</taxon>
        <taxon>Pseudomonadota</taxon>
        <taxon>Alphaproteobacteria</taxon>
        <taxon>Sphingomonadales</taxon>
        <taxon>Sphingomonadaceae</taxon>
        <taxon>Sphingobium</taxon>
    </lineage>
</organism>
<dbReference type="EMBL" id="JBHSFZ010000064">
    <property type="protein sequence ID" value="MFC4596484.1"/>
    <property type="molecule type" value="Genomic_DNA"/>
</dbReference>
<accession>A0ABV9F8C9</accession>
<dbReference type="Proteomes" id="UP001595957">
    <property type="component" value="Unassembled WGS sequence"/>
</dbReference>
<reference evidence="3" key="1">
    <citation type="journal article" date="2019" name="Int. J. Syst. Evol. Microbiol.">
        <title>The Global Catalogue of Microorganisms (GCM) 10K type strain sequencing project: providing services to taxonomists for standard genome sequencing and annotation.</title>
        <authorList>
            <consortium name="The Broad Institute Genomics Platform"/>
            <consortium name="The Broad Institute Genome Sequencing Center for Infectious Disease"/>
            <person name="Wu L."/>
            <person name="Ma J."/>
        </authorList>
    </citation>
    <scope>NUCLEOTIDE SEQUENCE [LARGE SCALE GENOMIC DNA]</scope>
    <source>
        <strain evidence="3">NBRC 103632</strain>
    </source>
</reference>
<evidence type="ECO:0000313" key="2">
    <source>
        <dbReference type="EMBL" id="MFC4596484.1"/>
    </source>
</evidence>
<evidence type="ECO:0000313" key="3">
    <source>
        <dbReference type="Proteomes" id="UP001595957"/>
    </source>
</evidence>
<keyword evidence="3" id="KW-1185">Reference proteome</keyword>
<proteinExistence type="predicted"/>
<name>A0ABV9F8C9_9SPHN</name>
<sequence length="195" mass="21636">MDGGGLMFSPKGETFQIGDSGADNRRHPRKTVFKSALLYPVLEEASLIISNVSSHGISGRSALNLSLRQQVHISFNAEEFLTAEVRWTHGDRCGLLMEEPLLWLSGQDTLMEHLTGDQEPRESRITVDLRATLVTSAPVMVGTIRNMSAEGMMIETHALREGTRVLVKSRDHKVRMGRVQWSSGGMVGLFFERGI</sequence>
<evidence type="ECO:0000259" key="1">
    <source>
        <dbReference type="Pfam" id="PF07238"/>
    </source>
</evidence>
<protein>
    <submittedName>
        <fullName evidence="2">PilZ domain-containing protein</fullName>
    </submittedName>
</protein>
<dbReference type="RefSeq" id="WP_380807147.1">
    <property type="nucleotide sequence ID" value="NZ_JBHSFZ010000064.1"/>
</dbReference>
<feature type="domain" description="PilZ" evidence="1">
    <location>
        <begin position="121"/>
        <end position="191"/>
    </location>
</feature>
<gene>
    <name evidence="2" type="ORF">ACFO3E_20245</name>
</gene>